<evidence type="ECO:0000313" key="3">
    <source>
        <dbReference type="Proteomes" id="UP000005741"/>
    </source>
</evidence>
<dbReference type="InterPro" id="IPR043519">
    <property type="entry name" value="NT_sf"/>
</dbReference>
<gene>
    <name evidence="2" type="ORF">Metlim_2054</name>
</gene>
<dbReference type="STRING" id="937775.Metlim_2054"/>
<feature type="domain" description="Polymerase beta nucleotidyltransferase" evidence="1">
    <location>
        <begin position="10"/>
        <end position="97"/>
    </location>
</feature>
<evidence type="ECO:0000313" key="2">
    <source>
        <dbReference type="EMBL" id="EHQ36139.1"/>
    </source>
</evidence>
<accession>H1Z047</accession>
<dbReference type="EMBL" id="CM001436">
    <property type="protein sequence ID" value="EHQ36139.1"/>
    <property type="molecule type" value="Genomic_DNA"/>
</dbReference>
<reference evidence="2 3" key="1">
    <citation type="submission" date="2011-10" db="EMBL/GenBank/DDBJ databases">
        <title>The Improved High-Quality Draft genome of Methanoplanus limicola DSM 2279.</title>
        <authorList>
            <consortium name="US DOE Joint Genome Institute (JGI-PGF)"/>
            <person name="Lucas S."/>
            <person name="Copeland A."/>
            <person name="Lapidus A."/>
            <person name="Glavina del Rio T."/>
            <person name="Dalin E."/>
            <person name="Tice H."/>
            <person name="Bruce D."/>
            <person name="Goodwin L."/>
            <person name="Pitluck S."/>
            <person name="Peters L."/>
            <person name="Mikhailova N."/>
            <person name="Lu M."/>
            <person name="Kyrpides N."/>
            <person name="Mavromatis K."/>
            <person name="Ivanova N."/>
            <person name="Markowitz V."/>
            <person name="Cheng J.-F."/>
            <person name="Hugenholtz P."/>
            <person name="Woyke T."/>
            <person name="Wu D."/>
            <person name="Wirth R."/>
            <person name="Brambilla E.-M."/>
            <person name="Klenk H.-P."/>
            <person name="Eisen J.A."/>
        </authorList>
    </citation>
    <scope>NUCLEOTIDE SEQUENCE [LARGE SCALE GENOMIC DNA]</scope>
    <source>
        <strain evidence="2 3">DSM 2279</strain>
    </source>
</reference>
<keyword evidence="3" id="KW-1185">Reference proteome</keyword>
<dbReference type="Pfam" id="PF18765">
    <property type="entry name" value="Polbeta"/>
    <property type="match status" value="1"/>
</dbReference>
<dbReference type="InParanoid" id="H1Z047"/>
<organism evidence="2 3">
    <name type="scientific">Methanoplanus limicola DSM 2279</name>
    <dbReference type="NCBI Taxonomy" id="937775"/>
    <lineage>
        <taxon>Archaea</taxon>
        <taxon>Methanobacteriati</taxon>
        <taxon>Methanobacteriota</taxon>
        <taxon>Stenosarchaea group</taxon>
        <taxon>Methanomicrobia</taxon>
        <taxon>Methanomicrobiales</taxon>
        <taxon>Methanomicrobiaceae</taxon>
        <taxon>Methanoplanus</taxon>
    </lineage>
</organism>
<dbReference type="RefSeq" id="WP_004078392.1">
    <property type="nucleotide sequence ID" value="NZ_CM001436.1"/>
</dbReference>
<dbReference type="InterPro" id="IPR041633">
    <property type="entry name" value="Polbeta"/>
</dbReference>
<dbReference type="AlphaFoldDB" id="H1Z047"/>
<evidence type="ECO:0000259" key="1">
    <source>
        <dbReference type="Pfam" id="PF18765"/>
    </source>
</evidence>
<sequence length="288" mass="33747">MIFHNDIIDQIYRYVSNAENIFGLITFGSFGKKDFSHNSDIDLFLIVGREEDIPGIKNDIEAIFCDQINLLLNPEKNKIILYYSEINLKTDIIISSDKKLLFKYFPYSEIKKYRDSILIDKHGILNDEFLCSQHSEVVDPVTIIDKLTDQFIDSFEHASYVITKGDYYRFYFQYNIALAKYASLLQISMNEFSHLYLPRNLIQSINRPERDKFEQLYPTFELGKGFELLNNLKSEFCLCYIKIGQNNYCLNKDVLTISSFLDNILRRDQILYEESIPGILGECCAKKR</sequence>
<protein>
    <submittedName>
        <fullName evidence="2">DNA polymerase beta domain protein region</fullName>
    </submittedName>
</protein>
<name>H1Z047_9EURY</name>
<dbReference type="Gene3D" id="3.30.460.10">
    <property type="entry name" value="Beta Polymerase, domain 2"/>
    <property type="match status" value="1"/>
</dbReference>
<dbReference type="SUPFAM" id="SSF81301">
    <property type="entry name" value="Nucleotidyltransferase"/>
    <property type="match status" value="1"/>
</dbReference>
<proteinExistence type="predicted"/>
<dbReference type="HOGENOM" id="CLU_965093_0_0_2"/>
<dbReference type="Proteomes" id="UP000005741">
    <property type="component" value="Chromosome"/>
</dbReference>